<keyword evidence="1" id="KW-0472">Membrane</keyword>
<name>A0A8S1RM50_9CILI</name>
<dbReference type="AlphaFoldDB" id="A0A8S1RM50"/>
<dbReference type="Proteomes" id="UP000692954">
    <property type="component" value="Unassembled WGS sequence"/>
</dbReference>
<sequence length="154" mass="18009">MRFNVRHPLISPIIILNIEFHIYILGRLFRKQYNTWYVNCITFIIKYIQIIIETSAPISRQNAHSHFLQFLNYITVHSDDITLANTYPKNTPEGIPPYRIVHHTFLLSYPNVSTKGKYTTTKRSLSCTSDGSTQIIRPCDSQYKQTQNHSHILI</sequence>
<reference evidence="2" key="1">
    <citation type="submission" date="2021-01" db="EMBL/GenBank/DDBJ databases">
        <authorList>
            <consortium name="Genoscope - CEA"/>
            <person name="William W."/>
        </authorList>
    </citation>
    <scope>NUCLEOTIDE SEQUENCE</scope>
</reference>
<organism evidence="2 3">
    <name type="scientific">Paramecium sonneborni</name>
    <dbReference type="NCBI Taxonomy" id="65129"/>
    <lineage>
        <taxon>Eukaryota</taxon>
        <taxon>Sar</taxon>
        <taxon>Alveolata</taxon>
        <taxon>Ciliophora</taxon>
        <taxon>Intramacronucleata</taxon>
        <taxon>Oligohymenophorea</taxon>
        <taxon>Peniculida</taxon>
        <taxon>Parameciidae</taxon>
        <taxon>Paramecium</taxon>
    </lineage>
</organism>
<accession>A0A8S1RM50</accession>
<evidence type="ECO:0000313" key="3">
    <source>
        <dbReference type="Proteomes" id="UP000692954"/>
    </source>
</evidence>
<comment type="caution">
    <text evidence="2">The sequence shown here is derived from an EMBL/GenBank/DDBJ whole genome shotgun (WGS) entry which is preliminary data.</text>
</comment>
<feature type="transmembrane region" description="Helical" evidence="1">
    <location>
        <begin position="9"/>
        <end position="29"/>
    </location>
</feature>
<evidence type="ECO:0000313" key="2">
    <source>
        <dbReference type="EMBL" id="CAD8128362.1"/>
    </source>
</evidence>
<keyword evidence="1" id="KW-0812">Transmembrane</keyword>
<gene>
    <name evidence="2" type="ORF">PSON_ATCC_30995.1.T1860051</name>
</gene>
<keyword evidence="1" id="KW-1133">Transmembrane helix</keyword>
<dbReference type="EMBL" id="CAJJDN010000186">
    <property type="protein sequence ID" value="CAD8128362.1"/>
    <property type="molecule type" value="Genomic_DNA"/>
</dbReference>
<proteinExistence type="predicted"/>
<protein>
    <submittedName>
        <fullName evidence="2">Uncharacterized protein</fullName>
    </submittedName>
</protein>
<keyword evidence="3" id="KW-1185">Reference proteome</keyword>
<evidence type="ECO:0000256" key="1">
    <source>
        <dbReference type="SAM" id="Phobius"/>
    </source>
</evidence>
<feature type="transmembrane region" description="Helical" evidence="1">
    <location>
        <begin position="35"/>
        <end position="52"/>
    </location>
</feature>